<comment type="subcellular location">
    <subcellularLocation>
        <location evidence="1">Cell membrane</location>
        <topology evidence="1">Multi-pass membrane protein</topology>
    </subcellularLocation>
</comment>
<reference evidence="8 9" key="1">
    <citation type="submission" date="2016-01" db="EMBL/GenBank/DDBJ databases">
        <authorList>
            <person name="Oliw E.H."/>
        </authorList>
    </citation>
    <scope>NUCLEOTIDE SEQUENCE [LARGE SCALE GENOMIC DNA]</scope>
    <source>
        <strain evidence="8 9">Kerr 14</strain>
    </source>
</reference>
<organism evidence="8 9">
    <name type="scientific">Agrobacterium tumefaciens str. Kerr 14</name>
    <dbReference type="NCBI Taxonomy" id="1183424"/>
    <lineage>
        <taxon>Bacteria</taxon>
        <taxon>Pseudomonadati</taxon>
        <taxon>Pseudomonadota</taxon>
        <taxon>Alphaproteobacteria</taxon>
        <taxon>Hyphomicrobiales</taxon>
        <taxon>Rhizobiaceae</taxon>
        <taxon>Rhizobium/Agrobacterium group</taxon>
        <taxon>Agrobacterium</taxon>
        <taxon>Agrobacterium tumefaciens complex</taxon>
    </lineage>
</organism>
<feature type="transmembrane region" description="Helical" evidence="7">
    <location>
        <begin position="115"/>
        <end position="135"/>
    </location>
</feature>
<evidence type="ECO:0000313" key="9">
    <source>
        <dbReference type="Proteomes" id="UP000191897"/>
    </source>
</evidence>
<dbReference type="GO" id="GO:0008324">
    <property type="term" value="F:monoatomic cation transmembrane transporter activity"/>
    <property type="evidence" value="ECO:0007669"/>
    <property type="project" value="InterPro"/>
</dbReference>
<comment type="similarity">
    <text evidence="2">Belongs to the CPA3 antiporters (TC 2.A.63) subunit E family.</text>
</comment>
<evidence type="ECO:0000313" key="8">
    <source>
        <dbReference type="EMBL" id="CUX67463.1"/>
    </source>
</evidence>
<keyword evidence="5 7" id="KW-1133">Transmembrane helix</keyword>
<gene>
    <name evidence="8" type="ORF">AGR4C_pb20143</name>
</gene>
<keyword evidence="4 7" id="KW-0812">Transmembrane</keyword>
<evidence type="ECO:0000256" key="4">
    <source>
        <dbReference type="ARBA" id="ARBA00022692"/>
    </source>
</evidence>
<dbReference type="GO" id="GO:0005886">
    <property type="term" value="C:plasma membrane"/>
    <property type="evidence" value="ECO:0007669"/>
    <property type="project" value="UniProtKB-SubCell"/>
</dbReference>
<proteinExistence type="inferred from homology"/>
<evidence type="ECO:0000256" key="3">
    <source>
        <dbReference type="ARBA" id="ARBA00022475"/>
    </source>
</evidence>
<evidence type="ECO:0000256" key="2">
    <source>
        <dbReference type="ARBA" id="ARBA00006228"/>
    </source>
</evidence>
<evidence type="ECO:0000256" key="6">
    <source>
        <dbReference type="ARBA" id="ARBA00023136"/>
    </source>
</evidence>
<keyword evidence="3" id="KW-1003">Cell membrane</keyword>
<evidence type="ECO:0000256" key="1">
    <source>
        <dbReference type="ARBA" id="ARBA00004651"/>
    </source>
</evidence>
<sequence>MILVTLLFESTGRSCFCIKKKPKHCLRLAQSNRSSASGSVNLGPRLAWPVVSQENEMLPYPVLTLFLLVMWLLLNGFTLGHLVLGTFVAVTSSWAMATLRLDKPKLRKWYLPPKLFAIVMIDILRSNIAVCVVILRGRPQGHRPAFITIPLELKDSNDLIVRRKFFRTVEVG</sequence>
<dbReference type="AlphaFoldDB" id="A0A1S7SDR4"/>
<protein>
    <submittedName>
        <fullName evidence="8">Uncharacterized protein</fullName>
    </submittedName>
</protein>
<dbReference type="Pfam" id="PF01899">
    <property type="entry name" value="MNHE"/>
    <property type="match status" value="1"/>
</dbReference>
<dbReference type="PANTHER" id="PTHR34584:SF1">
    <property type="entry name" value="NA(+)_H(+) ANTIPORTER SUBUNIT E1"/>
    <property type="match status" value="1"/>
</dbReference>
<evidence type="ECO:0000256" key="5">
    <source>
        <dbReference type="ARBA" id="ARBA00022989"/>
    </source>
</evidence>
<evidence type="ECO:0000256" key="7">
    <source>
        <dbReference type="SAM" id="Phobius"/>
    </source>
</evidence>
<dbReference type="PANTHER" id="PTHR34584">
    <property type="entry name" value="NA(+)/H(+) ANTIPORTER SUBUNIT E1"/>
    <property type="match status" value="1"/>
</dbReference>
<dbReference type="InterPro" id="IPR002758">
    <property type="entry name" value="Cation_antiport_E"/>
</dbReference>
<feature type="transmembrane region" description="Helical" evidence="7">
    <location>
        <begin position="62"/>
        <end position="95"/>
    </location>
</feature>
<accession>A0A1S7SDR4</accession>
<keyword evidence="6 7" id="KW-0472">Membrane</keyword>
<name>A0A1S7SDR4_AGRTU</name>
<dbReference type="EMBL" id="FBWC01000041">
    <property type="protein sequence ID" value="CUX67463.1"/>
    <property type="molecule type" value="Genomic_DNA"/>
</dbReference>
<dbReference type="Proteomes" id="UP000191897">
    <property type="component" value="Unassembled WGS sequence"/>
</dbReference>